<gene>
    <name evidence="2" type="ORF">N7493_002210</name>
</gene>
<accession>A0AAD6HSI7</accession>
<evidence type="ECO:0000313" key="3">
    <source>
        <dbReference type="Proteomes" id="UP001215712"/>
    </source>
</evidence>
<feature type="region of interest" description="Disordered" evidence="1">
    <location>
        <begin position="1"/>
        <end position="59"/>
    </location>
</feature>
<evidence type="ECO:0000313" key="2">
    <source>
        <dbReference type="EMBL" id="KAJ5733424.1"/>
    </source>
</evidence>
<comment type="caution">
    <text evidence="2">The sequence shown here is derived from an EMBL/GenBank/DDBJ whole genome shotgun (WGS) entry which is preliminary data.</text>
</comment>
<keyword evidence="3" id="KW-1185">Reference proteome</keyword>
<feature type="compositionally biased region" description="Basic and acidic residues" evidence="1">
    <location>
        <begin position="44"/>
        <end position="59"/>
    </location>
</feature>
<sequence length="402" mass="44911">MSEPQNKKQKTSEKKEKSDSKKSTDPIQPGIIQNGESKMNGSEAPKKKTEQIKRVRIRDDTDFAPDDYDGRIARYKERIAEGHSKYTYEAMIKELEEEKKSRDEVMKQYPGKDWAVIERIGVLEVIEDYLVGIKDPCGELKNVRAIIAAYQSGELEVNGKATYWGQGKMVAGPSVFMMEDFRRYNTAENRGDGGFWVEGMSKSQKPPKMKAITYVGPPSSVIGQSLKYDLLLRLDQTIQTTANDGAPYPELNLRFLDDTGCEQMSINDSDMRALMGHDGTPDMPAPLLHLMGYTLVEMADASRSIEKTIALEVNMEGIDSLSGLVEEMVSPWTSIACLVNEPGIKVDRLAGPWPRTMFYVASAPEFPAHFYASTTRGGITTELPVIPIAERVELKFEPPAYG</sequence>
<dbReference type="AlphaFoldDB" id="A0AAD6HSI7"/>
<proteinExistence type="predicted"/>
<dbReference type="EMBL" id="JAQJAN010000003">
    <property type="protein sequence ID" value="KAJ5733424.1"/>
    <property type="molecule type" value="Genomic_DNA"/>
</dbReference>
<name>A0AAD6HSI7_9EURO</name>
<organism evidence="2 3">
    <name type="scientific">Penicillium malachiteum</name>
    <dbReference type="NCBI Taxonomy" id="1324776"/>
    <lineage>
        <taxon>Eukaryota</taxon>
        <taxon>Fungi</taxon>
        <taxon>Dikarya</taxon>
        <taxon>Ascomycota</taxon>
        <taxon>Pezizomycotina</taxon>
        <taxon>Eurotiomycetes</taxon>
        <taxon>Eurotiomycetidae</taxon>
        <taxon>Eurotiales</taxon>
        <taxon>Aspergillaceae</taxon>
        <taxon>Penicillium</taxon>
    </lineage>
</organism>
<feature type="non-terminal residue" evidence="2">
    <location>
        <position position="402"/>
    </location>
</feature>
<reference evidence="2" key="2">
    <citation type="submission" date="2023-01" db="EMBL/GenBank/DDBJ databases">
        <authorList>
            <person name="Petersen C."/>
        </authorList>
    </citation>
    <scope>NUCLEOTIDE SEQUENCE</scope>
    <source>
        <strain evidence="2">IBT 17514</strain>
    </source>
</reference>
<feature type="compositionally biased region" description="Basic and acidic residues" evidence="1">
    <location>
        <begin position="10"/>
        <end position="24"/>
    </location>
</feature>
<protein>
    <submittedName>
        <fullName evidence="2">Uncharacterized protein</fullName>
    </submittedName>
</protein>
<reference evidence="2" key="1">
    <citation type="journal article" date="2023" name="IMA Fungus">
        <title>Comparative genomic study of the Penicillium genus elucidates a diverse pangenome and 15 lateral gene transfer events.</title>
        <authorList>
            <person name="Petersen C."/>
            <person name="Sorensen T."/>
            <person name="Nielsen M.R."/>
            <person name="Sondergaard T.E."/>
            <person name="Sorensen J.L."/>
            <person name="Fitzpatrick D.A."/>
            <person name="Frisvad J.C."/>
            <person name="Nielsen K.L."/>
        </authorList>
    </citation>
    <scope>NUCLEOTIDE SEQUENCE</scope>
    <source>
        <strain evidence="2">IBT 17514</strain>
    </source>
</reference>
<evidence type="ECO:0000256" key="1">
    <source>
        <dbReference type="SAM" id="MobiDB-lite"/>
    </source>
</evidence>
<dbReference type="Proteomes" id="UP001215712">
    <property type="component" value="Unassembled WGS sequence"/>
</dbReference>